<comment type="function">
    <text evidence="6 7">Catalyzes the reversible reaction in which hydroxymethyl group from 5,10-methylenetetrahydrofolate is transferred onto alpha-ketoisovalerate to form ketopantoate.</text>
</comment>
<evidence type="ECO:0000256" key="10">
    <source>
        <dbReference type="PIRSR" id="PIRSR000388-3"/>
    </source>
</evidence>
<dbReference type="InterPro" id="IPR003700">
    <property type="entry name" value="Pantoate_hydroxy_MeTrfase"/>
</dbReference>
<comment type="subcellular location">
    <subcellularLocation>
        <location evidence="7">Cytoplasm</location>
    </subcellularLocation>
</comment>
<feature type="binding site" evidence="7 10">
    <location>
        <position position="114"/>
    </location>
    <ligand>
        <name>Mg(2+)</name>
        <dbReference type="ChEBI" id="CHEBI:18420"/>
    </ligand>
</feature>
<dbReference type="SUPFAM" id="SSF51621">
    <property type="entry name" value="Phosphoenolpyruvate/pyruvate domain"/>
    <property type="match status" value="1"/>
</dbReference>
<gene>
    <name evidence="7 11" type="primary">panB</name>
    <name evidence="11" type="ORF">HMI01_12820</name>
    <name evidence="12" type="ORF">SAMN05421668_11132</name>
</gene>
<dbReference type="NCBIfam" id="TIGR00222">
    <property type="entry name" value="panB"/>
    <property type="match status" value="1"/>
</dbReference>
<dbReference type="PANTHER" id="PTHR20881">
    <property type="entry name" value="3-METHYL-2-OXOBUTANOATE HYDROXYMETHYLTRANSFERASE"/>
    <property type="match status" value="1"/>
</dbReference>
<dbReference type="EMBL" id="FPAI01000011">
    <property type="protein sequence ID" value="SFS81642.1"/>
    <property type="molecule type" value="Genomic_DNA"/>
</dbReference>
<evidence type="ECO:0000256" key="8">
    <source>
        <dbReference type="PIRSR" id="PIRSR000388-1"/>
    </source>
</evidence>
<dbReference type="GO" id="GO:0015940">
    <property type="term" value="P:pantothenate biosynthetic process"/>
    <property type="evidence" value="ECO:0007669"/>
    <property type="project" value="UniProtKB-UniRule"/>
</dbReference>
<keyword evidence="12" id="KW-0489">Methyltransferase</keyword>
<comment type="catalytic activity">
    <reaction evidence="7">
        <text>(6R)-5,10-methylene-5,6,7,8-tetrahydrofolate + 3-methyl-2-oxobutanoate + H2O = 2-dehydropantoate + (6S)-5,6,7,8-tetrahydrofolate</text>
        <dbReference type="Rhea" id="RHEA:11824"/>
        <dbReference type="ChEBI" id="CHEBI:11561"/>
        <dbReference type="ChEBI" id="CHEBI:11851"/>
        <dbReference type="ChEBI" id="CHEBI:15377"/>
        <dbReference type="ChEBI" id="CHEBI:15636"/>
        <dbReference type="ChEBI" id="CHEBI:57453"/>
        <dbReference type="EC" id="2.1.2.11"/>
    </reaction>
</comment>
<dbReference type="PANTHER" id="PTHR20881:SF0">
    <property type="entry name" value="3-METHYL-2-OXOBUTANOATE HYDROXYMETHYLTRANSFERASE"/>
    <property type="match status" value="1"/>
</dbReference>
<dbReference type="AlphaFoldDB" id="A0A1I6SXN0"/>
<sequence length="275" mass="30212">MKTILDFYQMKQNREKAVMITAYDYPSAKMVEQSGADLILVGDSLGMVMLGYDSTTDVTLSDMVHHAKAVRRGAKETFIVVDMPFMSYHISVEDGLMNAKKLFQASQAQALKLEGASEMVLTLTKRLTEAGIPVVSHLGLTPQSVHVMGGFKVQGKDKQSAEKLIEDAKKVEQHGAVMCVLEGIPAPLADKITSALTIPTIGIGASLSCDGQVLVYHDLLQYGTSRLARFVKPYADLNLTINQALSTFVREVKQTQFPEEKHTYQLNEGVSLEEE</sequence>
<accession>A0A1I6SXN0</accession>
<dbReference type="GO" id="GO:0005737">
    <property type="term" value="C:cytoplasm"/>
    <property type="evidence" value="ECO:0007669"/>
    <property type="project" value="UniProtKB-SubCell"/>
</dbReference>
<comment type="cofactor">
    <cofactor evidence="7 10">
        <name>Mg(2+)</name>
        <dbReference type="ChEBI" id="CHEBI:18420"/>
    </cofactor>
    <text evidence="7 10">Binds 1 Mg(2+) ion per subunit.</text>
</comment>
<keyword evidence="7 10" id="KW-0460">Magnesium</keyword>
<evidence type="ECO:0000256" key="2">
    <source>
        <dbReference type="ARBA" id="ARBA00008676"/>
    </source>
</evidence>
<dbReference type="Pfam" id="PF02548">
    <property type="entry name" value="Pantoate_transf"/>
    <property type="match status" value="1"/>
</dbReference>
<proteinExistence type="inferred from homology"/>
<keyword evidence="14" id="KW-1185">Reference proteome</keyword>
<comment type="similarity">
    <text evidence="2 7">Belongs to the PanB family.</text>
</comment>
<dbReference type="InterPro" id="IPR015813">
    <property type="entry name" value="Pyrv/PenolPyrv_kinase-like_dom"/>
</dbReference>
<dbReference type="CDD" id="cd06557">
    <property type="entry name" value="KPHMT-like"/>
    <property type="match status" value="1"/>
</dbReference>
<dbReference type="EC" id="2.1.2.11" evidence="7"/>
<dbReference type="HAMAP" id="MF_00156">
    <property type="entry name" value="PanB"/>
    <property type="match status" value="1"/>
</dbReference>
<evidence type="ECO:0000256" key="3">
    <source>
        <dbReference type="ARBA" id="ARBA00011424"/>
    </source>
</evidence>
<name>A0A1I6SXN0_9BACI</name>
<dbReference type="Gene3D" id="3.20.20.60">
    <property type="entry name" value="Phosphoenolpyruvate-binding domains"/>
    <property type="match status" value="1"/>
</dbReference>
<evidence type="ECO:0000256" key="6">
    <source>
        <dbReference type="ARBA" id="ARBA00056497"/>
    </source>
</evidence>
<protein>
    <recommendedName>
        <fullName evidence="7">3-methyl-2-oxobutanoate hydroxymethyltransferase</fullName>
        <ecNumber evidence="7">2.1.2.11</ecNumber>
    </recommendedName>
    <alternativeName>
        <fullName evidence="7">Ketopantoate hydroxymethyltransferase</fullName>
        <shortName evidence="7">KPHMT</shortName>
    </alternativeName>
</protein>
<dbReference type="OrthoDB" id="9781789at2"/>
<feature type="binding site" evidence="7 10">
    <location>
        <position position="82"/>
    </location>
    <ligand>
        <name>Mg(2+)</name>
        <dbReference type="ChEBI" id="CHEBI:18420"/>
    </ligand>
</feature>
<feature type="binding site" evidence="7 10">
    <location>
        <position position="43"/>
    </location>
    <ligand>
        <name>Mg(2+)</name>
        <dbReference type="ChEBI" id="CHEBI:18420"/>
    </ligand>
</feature>
<reference evidence="12 13" key="1">
    <citation type="submission" date="2016-10" db="EMBL/GenBank/DDBJ databases">
        <authorList>
            <person name="de Groot N.N."/>
        </authorList>
    </citation>
    <scope>NUCLEOTIDE SEQUENCE [LARGE SCALE GENOMIC DNA]</scope>
    <source>
        <strain evidence="12 13">DSM 17074</strain>
    </source>
</reference>
<dbReference type="Proteomes" id="UP000199139">
    <property type="component" value="Unassembled WGS sequence"/>
</dbReference>
<evidence type="ECO:0000313" key="14">
    <source>
        <dbReference type="Proteomes" id="UP000321773"/>
    </source>
</evidence>
<comment type="subunit">
    <text evidence="3 7">Homodecamer; pentamer of dimers.</text>
</comment>
<dbReference type="UniPathway" id="UPA00028">
    <property type="reaction ID" value="UER00003"/>
</dbReference>
<feature type="binding site" evidence="7 9">
    <location>
        <begin position="43"/>
        <end position="44"/>
    </location>
    <ligand>
        <name>3-methyl-2-oxobutanoate</name>
        <dbReference type="ChEBI" id="CHEBI:11851"/>
    </ligand>
</feature>
<feature type="binding site" evidence="7 9">
    <location>
        <position position="112"/>
    </location>
    <ligand>
        <name>3-methyl-2-oxobutanoate</name>
        <dbReference type="ChEBI" id="CHEBI:11851"/>
    </ligand>
</feature>
<keyword evidence="5 7" id="KW-0808">Transferase</keyword>
<dbReference type="EMBL" id="BJWJ01000010">
    <property type="protein sequence ID" value="GEM04294.1"/>
    <property type="molecule type" value="Genomic_DNA"/>
</dbReference>
<dbReference type="InterPro" id="IPR040442">
    <property type="entry name" value="Pyrv_kinase-like_dom_sf"/>
</dbReference>
<dbReference type="FunFam" id="3.20.20.60:FF:000003">
    <property type="entry name" value="3-methyl-2-oxobutanoate hydroxymethyltransferase"/>
    <property type="match status" value="1"/>
</dbReference>
<evidence type="ECO:0000256" key="5">
    <source>
        <dbReference type="ARBA" id="ARBA00022679"/>
    </source>
</evidence>
<comment type="pathway">
    <text evidence="1 7">Cofactor biosynthesis; (R)-pantothenate biosynthesis; (R)-pantoate from 3-methyl-2-oxobutanoate: step 1/2.</text>
</comment>
<dbReference type="GO" id="GO:0003864">
    <property type="term" value="F:3-methyl-2-oxobutanoate hydroxymethyltransferase activity"/>
    <property type="evidence" value="ECO:0007669"/>
    <property type="project" value="UniProtKB-UniRule"/>
</dbReference>
<dbReference type="GO" id="GO:0008168">
    <property type="term" value="F:methyltransferase activity"/>
    <property type="evidence" value="ECO:0007669"/>
    <property type="project" value="UniProtKB-KW"/>
</dbReference>
<organism evidence="12 13">
    <name type="scientific">Halolactibacillus miurensis</name>
    <dbReference type="NCBI Taxonomy" id="306541"/>
    <lineage>
        <taxon>Bacteria</taxon>
        <taxon>Bacillati</taxon>
        <taxon>Bacillota</taxon>
        <taxon>Bacilli</taxon>
        <taxon>Bacillales</taxon>
        <taxon>Bacillaceae</taxon>
        <taxon>Halolactibacillus</taxon>
    </lineage>
</organism>
<dbReference type="NCBIfam" id="NF001452">
    <property type="entry name" value="PRK00311.1"/>
    <property type="match status" value="1"/>
</dbReference>
<evidence type="ECO:0000313" key="11">
    <source>
        <dbReference type="EMBL" id="GEM04294.1"/>
    </source>
</evidence>
<dbReference type="GO" id="GO:0000287">
    <property type="term" value="F:magnesium ion binding"/>
    <property type="evidence" value="ECO:0007669"/>
    <property type="project" value="TreeGrafter"/>
</dbReference>
<reference evidence="11 14" key="2">
    <citation type="submission" date="2019-07" db="EMBL/GenBank/DDBJ databases">
        <title>Whole genome shotgun sequence of Halolactibacillus miurensis NBRC 100873.</title>
        <authorList>
            <person name="Hosoyama A."/>
            <person name="Uohara A."/>
            <person name="Ohji S."/>
            <person name="Ichikawa N."/>
        </authorList>
    </citation>
    <scope>NUCLEOTIDE SEQUENCE [LARGE SCALE GENOMIC DNA]</scope>
    <source>
        <strain evidence="11 14">NBRC 100873</strain>
    </source>
</reference>
<dbReference type="PIRSF" id="PIRSF000388">
    <property type="entry name" value="Pantoate_hydroxy_MeTrfase"/>
    <property type="match status" value="1"/>
</dbReference>
<evidence type="ECO:0000313" key="13">
    <source>
        <dbReference type="Proteomes" id="UP000199139"/>
    </source>
</evidence>
<dbReference type="GO" id="GO:0032259">
    <property type="term" value="P:methylation"/>
    <property type="evidence" value="ECO:0007669"/>
    <property type="project" value="UniProtKB-KW"/>
</dbReference>
<dbReference type="RefSeq" id="WP_062319339.1">
    <property type="nucleotide sequence ID" value="NZ_BJWJ01000010.1"/>
</dbReference>
<evidence type="ECO:0000256" key="7">
    <source>
        <dbReference type="HAMAP-Rule" id="MF_00156"/>
    </source>
</evidence>
<dbReference type="Proteomes" id="UP000321773">
    <property type="component" value="Unassembled WGS sequence"/>
</dbReference>
<evidence type="ECO:0000256" key="9">
    <source>
        <dbReference type="PIRSR" id="PIRSR000388-2"/>
    </source>
</evidence>
<keyword evidence="4 7" id="KW-0566">Pantothenate biosynthesis</keyword>
<evidence type="ECO:0000313" key="12">
    <source>
        <dbReference type="EMBL" id="SFS81642.1"/>
    </source>
</evidence>
<feature type="binding site" evidence="7 9">
    <location>
        <position position="82"/>
    </location>
    <ligand>
        <name>3-methyl-2-oxobutanoate</name>
        <dbReference type="ChEBI" id="CHEBI:11851"/>
    </ligand>
</feature>
<feature type="active site" description="Proton acceptor" evidence="7 8">
    <location>
        <position position="182"/>
    </location>
</feature>
<keyword evidence="7 10" id="KW-0479">Metal-binding</keyword>
<keyword evidence="7" id="KW-0963">Cytoplasm</keyword>
<dbReference type="STRING" id="306541.SAMN05421668_11132"/>
<evidence type="ECO:0000256" key="1">
    <source>
        <dbReference type="ARBA" id="ARBA00005033"/>
    </source>
</evidence>
<evidence type="ECO:0000256" key="4">
    <source>
        <dbReference type="ARBA" id="ARBA00022655"/>
    </source>
</evidence>